<evidence type="ECO:0000313" key="2">
    <source>
        <dbReference type="EMBL" id="ACM21089.1"/>
    </source>
</evidence>
<gene>
    <name evidence="2" type="ordered locus">Geob_2740</name>
</gene>
<dbReference type="Proteomes" id="UP000007721">
    <property type="component" value="Chromosome"/>
</dbReference>
<dbReference type="STRING" id="316067.Geob_2740"/>
<proteinExistence type="predicted"/>
<keyword evidence="1" id="KW-0812">Transmembrane</keyword>
<evidence type="ECO:0000313" key="3">
    <source>
        <dbReference type="Proteomes" id="UP000007721"/>
    </source>
</evidence>
<dbReference type="KEGG" id="geo:Geob_2740"/>
<keyword evidence="1" id="KW-1133">Transmembrane helix</keyword>
<sequence>MAAETETKSCSICAETIHRNARKCKVCGCYQTFFARAMDVASSSFGVIAVIVSVCTTLYVTFVTYASISGRIKMFCRLVDDSSIAINAGKTGNIPATIEKVTMRVISGGSSTEPKELARKEKSTFPVVTPRTYSTYIYQNEASDVPTAFDPGGDSGCKYEITVLFRDLTDNDTTLKETLPCIK</sequence>
<protein>
    <submittedName>
        <fullName evidence="2">Uncharacterized protein</fullName>
    </submittedName>
</protein>
<dbReference type="EMBL" id="CP001390">
    <property type="protein sequence ID" value="ACM21089.1"/>
    <property type="molecule type" value="Genomic_DNA"/>
</dbReference>
<name>B9M1K7_GEODF</name>
<evidence type="ECO:0000256" key="1">
    <source>
        <dbReference type="SAM" id="Phobius"/>
    </source>
</evidence>
<dbReference type="RefSeq" id="WP_012647817.1">
    <property type="nucleotide sequence ID" value="NC_011979.1"/>
</dbReference>
<reference evidence="2 3" key="1">
    <citation type="submission" date="2009-01" db="EMBL/GenBank/DDBJ databases">
        <title>Complete sequence of Geobacter sp. FRC-32.</title>
        <authorList>
            <consortium name="US DOE Joint Genome Institute"/>
            <person name="Lucas S."/>
            <person name="Copeland A."/>
            <person name="Lapidus A."/>
            <person name="Glavina del Rio T."/>
            <person name="Dalin E."/>
            <person name="Tice H."/>
            <person name="Bruce D."/>
            <person name="Goodwin L."/>
            <person name="Pitluck S."/>
            <person name="Saunders E."/>
            <person name="Brettin T."/>
            <person name="Detter J.C."/>
            <person name="Han C."/>
            <person name="Larimer F."/>
            <person name="Land M."/>
            <person name="Hauser L."/>
            <person name="Kyrpides N."/>
            <person name="Ovchinnikova G."/>
            <person name="Kostka J."/>
            <person name="Richardson P."/>
        </authorList>
    </citation>
    <scope>NUCLEOTIDE SEQUENCE [LARGE SCALE GENOMIC DNA]</scope>
    <source>
        <strain evidence="3">DSM 22248 / JCM 15807 / FRC-32</strain>
    </source>
</reference>
<keyword evidence="3" id="KW-1185">Reference proteome</keyword>
<dbReference type="AlphaFoldDB" id="B9M1K7"/>
<feature type="transmembrane region" description="Helical" evidence="1">
    <location>
        <begin position="45"/>
        <end position="68"/>
    </location>
</feature>
<accession>B9M1K7</accession>
<organism evidence="2 3">
    <name type="scientific">Geotalea daltonii (strain DSM 22248 / JCM 15807 / FRC-32)</name>
    <name type="common">Geobacter daltonii</name>
    <dbReference type="NCBI Taxonomy" id="316067"/>
    <lineage>
        <taxon>Bacteria</taxon>
        <taxon>Pseudomonadati</taxon>
        <taxon>Thermodesulfobacteriota</taxon>
        <taxon>Desulfuromonadia</taxon>
        <taxon>Geobacterales</taxon>
        <taxon>Geobacteraceae</taxon>
        <taxon>Geotalea</taxon>
    </lineage>
</organism>
<dbReference type="HOGENOM" id="CLU_1473174_0_0_7"/>
<keyword evidence="1" id="KW-0472">Membrane</keyword>